<dbReference type="STRING" id="1913578.LPB140_09430"/>
<dbReference type="GO" id="GO:0005524">
    <property type="term" value="F:ATP binding"/>
    <property type="evidence" value="ECO:0007669"/>
    <property type="project" value="UniProtKB-UniRule"/>
</dbReference>
<dbReference type="HAMAP" id="MF_00639">
    <property type="entry name" value="MurD"/>
    <property type="match status" value="1"/>
</dbReference>
<reference evidence="11 12" key="1">
    <citation type="submission" date="2016-11" db="EMBL/GenBank/DDBJ databases">
        <title>Sphingorhabdus sp. LPB0140, isolated from marine environment.</title>
        <authorList>
            <person name="Kim E."/>
            <person name="Yi H."/>
        </authorList>
    </citation>
    <scope>NUCLEOTIDE SEQUENCE [LARGE SCALE GENOMIC DNA]</scope>
    <source>
        <strain evidence="11 12">LPB0140</strain>
    </source>
</reference>
<dbReference type="Gene3D" id="3.40.50.720">
    <property type="entry name" value="NAD(P)-binding Rossmann-like Domain"/>
    <property type="match status" value="1"/>
</dbReference>
<dbReference type="GO" id="GO:0071555">
    <property type="term" value="P:cell wall organization"/>
    <property type="evidence" value="ECO:0007669"/>
    <property type="project" value="UniProtKB-KW"/>
</dbReference>
<dbReference type="SUPFAM" id="SSF53244">
    <property type="entry name" value="MurD-like peptide ligases, peptide-binding domain"/>
    <property type="match status" value="1"/>
</dbReference>
<dbReference type="PANTHER" id="PTHR43692:SF1">
    <property type="entry name" value="UDP-N-ACETYLMURAMOYLALANINE--D-GLUTAMATE LIGASE"/>
    <property type="match status" value="1"/>
</dbReference>
<proteinExistence type="inferred from homology"/>
<evidence type="ECO:0000256" key="1">
    <source>
        <dbReference type="ARBA" id="ARBA00004496"/>
    </source>
</evidence>
<dbReference type="GO" id="GO:0005737">
    <property type="term" value="C:cytoplasm"/>
    <property type="evidence" value="ECO:0007669"/>
    <property type="project" value="UniProtKB-SubCell"/>
</dbReference>
<dbReference type="EC" id="6.3.2.9" evidence="7 8"/>
<evidence type="ECO:0000259" key="10">
    <source>
        <dbReference type="Pfam" id="PF08245"/>
    </source>
</evidence>
<evidence type="ECO:0000256" key="8">
    <source>
        <dbReference type="RuleBase" id="RU003664"/>
    </source>
</evidence>
<dbReference type="GO" id="GO:0008360">
    <property type="term" value="P:regulation of cell shape"/>
    <property type="evidence" value="ECO:0007669"/>
    <property type="project" value="UniProtKB-KW"/>
</dbReference>
<evidence type="ECO:0000259" key="9">
    <source>
        <dbReference type="Pfam" id="PF02875"/>
    </source>
</evidence>
<keyword evidence="5 7" id="KW-0547">Nucleotide-binding</keyword>
<feature type="domain" description="Mur ligase central" evidence="10">
    <location>
        <begin position="114"/>
        <end position="278"/>
    </location>
</feature>
<dbReference type="GO" id="GO:0051301">
    <property type="term" value="P:cell division"/>
    <property type="evidence" value="ECO:0007669"/>
    <property type="project" value="UniProtKB-KW"/>
</dbReference>
<dbReference type="RefSeq" id="WP_072559625.1">
    <property type="nucleotide sequence ID" value="NZ_CP018154.1"/>
</dbReference>
<keyword evidence="4 7" id="KW-0436">Ligase</keyword>
<dbReference type="Pfam" id="PF02875">
    <property type="entry name" value="Mur_ligase_C"/>
    <property type="match status" value="1"/>
</dbReference>
<keyword evidence="7 8" id="KW-0961">Cell wall biogenesis/degradation</keyword>
<protein>
    <recommendedName>
        <fullName evidence="7 8">UDP-N-acetylmuramoylalanine--D-glutamate ligase</fullName>
        <ecNumber evidence="7 8">6.3.2.9</ecNumber>
    </recommendedName>
    <alternativeName>
        <fullName evidence="7">D-glutamic acid-adding enzyme</fullName>
    </alternativeName>
    <alternativeName>
        <fullName evidence="7">UDP-N-acetylmuramoyl-L-alanyl-D-glutamate synthetase</fullName>
    </alternativeName>
</protein>
<dbReference type="GO" id="GO:0009252">
    <property type="term" value="P:peptidoglycan biosynthetic process"/>
    <property type="evidence" value="ECO:0007669"/>
    <property type="project" value="UniProtKB-UniRule"/>
</dbReference>
<dbReference type="Gene3D" id="3.90.190.20">
    <property type="entry name" value="Mur ligase, C-terminal domain"/>
    <property type="match status" value="1"/>
</dbReference>
<dbReference type="GO" id="GO:0008764">
    <property type="term" value="F:UDP-N-acetylmuramoylalanine-D-glutamate ligase activity"/>
    <property type="evidence" value="ECO:0007669"/>
    <property type="project" value="UniProtKB-UniRule"/>
</dbReference>
<dbReference type="SUPFAM" id="SSF51984">
    <property type="entry name" value="MurCD N-terminal domain"/>
    <property type="match status" value="1"/>
</dbReference>
<dbReference type="InterPro" id="IPR036615">
    <property type="entry name" value="Mur_ligase_C_dom_sf"/>
</dbReference>
<evidence type="ECO:0000313" key="11">
    <source>
        <dbReference type="EMBL" id="APG62973.1"/>
    </source>
</evidence>
<evidence type="ECO:0000256" key="3">
    <source>
        <dbReference type="ARBA" id="ARBA00022490"/>
    </source>
</evidence>
<dbReference type="InterPro" id="IPR013221">
    <property type="entry name" value="Mur_ligase_cen"/>
</dbReference>
<organism evidence="11 12">
    <name type="scientific">Sphingorhabdus lutea</name>
    <dbReference type="NCBI Taxonomy" id="1913578"/>
    <lineage>
        <taxon>Bacteria</taxon>
        <taxon>Pseudomonadati</taxon>
        <taxon>Pseudomonadota</taxon>
        <taxon>Alphaproteobacteria</taxon>
        <taxon>Sphingomonadales</taxon>
        <taxon>Sphingomonadaceae</taxon>
        <taxon>Sphingorhabdus</taxon>
    </lineage>
</organism>
<comment type="similarity">
    <text evidence="7">Belongs to the MurCDEF family.</text>
</comment>
<keyword evidence="7 8" id="KW-0132">Cell division</keyword>
<evidence type="ECO:0000313" key="12">
    <source>
        <dbReference type="Proteomes" id="UP000242561"/>
    </source>
</evidence>
<dbReference type="KEGG" id="sphl:LPB140_09430"/>
<evidence type="ECO:0000256" key="6">
    <source>
        <dbReference type="ARBA" id="ARBA00022840"/>
    </source>
</evidence>
<dbReference type="PANTHER" id="PTHR43692">
    <property type="entry name" value="UDP-N-ACETYLMURAMOYLALANINE--D-GLUTAMATE LIGASE"/>
    <property type="match status" value="1"/>
</dbReference>
<dbReference type="NCBIfam" id="TIGR01087">
    <property type="entry name" value="murD"/>
    <property type="match status" value="1"/>
</dbReference>
<keyword evidence="6 7" id="KW-0067">ATP-binding</keyword>
<keyword evidence="7 8" id="KW-0133">Cell shape</keyword>
<evidence type="ECO:0000256" key="7">
    <source>
        <dbReference type="HAMAP-Rule" id="MF_00639"/>
    </source>
</evidence>
<comment type="function">
    <text evidence="7 8">Cell wall formation. Catalyzes the addition of glutamate to the nucleotide precursor UDP-N-acetylmuramoyl-L-alanine (UMA).</text>
</comment>
<accession>A0A1L3JD31</accession>
<keyword evidence="12" id="KW-1185">Reference proteome</keyword>
<comment type="subcellular location">
    <subcellularLocation>
        <location evidence="1 7 8">Cytoplasm</location>
    </subcellularLocation>
</comment>
<dbReference type="Pfam" id="PF08245">
    <property type="entry name" value="Mur_ligase_M"/>
    <property type="match status" value="1"/>
</dbReference>
<dbReference type="SUPFAM" id="SSF53623">
    <property type="entry name" value="MurD-like peptide ligases, catalytic domain"/>
    <property type="match status" value="1"/>
</dbReference>
<evidence type="ECO:0000256" key="5">
    <source>
        <dbReference type="ARBA" id="ARBA00022741"/>
    </source>
</evidence>
<dbReference type="InterPro" id="IPR036565">
    <property type="entry name" value="Mur-like_cat_sf"/>
</dbReference>
<comment type="pathway">
    <text evidence="2 7 8">Cell wall biogenesis; peptidoglycan biosynthesis.</text>
</comment>
<dbReference type="Proteomes" id="UP000242561">
    <property type="component" value="Chromosome"/>
</dbReference>
<dbReference type="InterPro" id="IPR004101">
    <property type="entry name" value="Mur_ligase_C"/>
</dbReference>
<keyword evidence="7 8" id="KW-0573">Peptidoglycan synthesis</keyword>
<dbReference type="Gene3D" id="3.40.1190.10">
    <property type="entry name" value="Mur-like, catalytic domain"/>
    <property type="match status" value="1"/>
</dbReference>
<keyword evidence="3 7" id="KW-0963">Cytoplasm</keyword>
<dbReference type="UniPathway" id="UPA00219"/>
<gene>
    <name evidence="7" type="primary">murD</name>
    <name evidence="11" type="ORF">LPB140_09430</name>
</gene>
<dbReference type="AlphaFoldDB" id="A0A1L3JD31"/>
<feature type="binding site" evidence="7">
    <location>
        <begin position="116"/>
        <end position="122"/>
    </location>
    <ligand>
        <name>ATP</name>
        <dbReference type="ChEBI" id="CHEBI:30616"/>
    </ligand>
</feature>
<comment type="catalytic activity">
    <reaction evidence="7 8">
        <text>UDP-N-acetyl-alpha-D-muramoyl-L-alanine + D-glutamate + ATP = UDP-N-acetyl-alpha-D-muramoyl-L-alanyl-D-glutamate + ADP + phosphate + H(+)</text>
        <dbReference type="Rhea" id="RHEA:16429"/>
        <dbReference type="ChEBI" id="CHEBI:15378"/>
        <dbReference type="ChEBI" id="CHEBI:29986"/>
        <dbReference type="ChEBI" id="CHEBI:30616"/>
        <dbReference type="ChEBI" id="CHEBI:43474"/>
        <dbReference type="ChEBI" id="CHEBI:83898"/>
        <dbReference type="ChEBI" id="CHEBI:83900"/>
        <dbReference type="ChEBI" id="CHEBI:456216"/>
        <dbReference type="EC" id="6.3.2.9"/>
    </reaction>
</comment>
<dbReference type="EMBL" id="CP018154">
    <property type="protein sequence ID" value="APG62973.1"/>
    <property type="molecule type" value="Genomic_DNA"/>
</dbReference>
<keyword evidence="7 8" id="KW-0131">Cell cycle</keyword>
<evidence type="ECO:0000256" key="4">
    <source>
        <dbReference type="ARBA" id="ARBA00022598"/>
    </source>
</evidence>
<name>A0A1L3JD31_9SPHN</name>
<feature type="domain" description="Mur ligase C-terminal" evidence="9">
    <location>
        <begin position="301"/>
        <end position="411"/>
    </location>
</feature>
<dbReference type="InterPro" id="IPR005762">
    <property type="entry name" value="MurD"/>
</dbReference>
<dbReference type="Pfam" id="PF21799">
    <property type="entry name" value="MurD-like_N"/>
    <property type="match status" value="1"/>
</dbReference>
<evidence type="ECO:0000256" key="2">
    <source>
        <dbReference type="ARBA" id="ARBA00004752"/>
    </source>
</evidence>
<dbReference type="OrthoDB" id="9809796at2"/>
<sequence length="442" mass="47853">MIISRAFAGKKYIVLGLARTGYATVKSLIASGAHVTAWDNRSEARKMVEDIATLADPMEMDLAGYDALILSPGIALNTHPIVGRANAANVPILGDIELFAMARHELPPHRVVGITGTNGKSTTTALVHHILKNAAIPTRMGGNIGLPILGQDALPAGGVYVLELSSYQIDLTQNLACEFALLLNLTPDHLDRYDGFEGYSRSKRRLFEMQHSNGQAIFCGDDAISLKMAQDNYPDETQESKISAQKQIVYAVDIAHFDHSISINGPHNAQNISGAVAICRGLGLNDKVIEAGLKTYKGLPHRLEYIGEIDGVSYINDSKATNMASAAPALAAFHNVHWIIGGVAKDYDISAALPFMDHVKAIYTIGESGAEYHKMFSPHAKVEQCEMLIMAVERAASMAEKGDNILLSPACASFDQFRDFEARGECFKMAVRAISEQRDVNG</sequence>